<keyword evidence="3" id="KW-1185">Reference proteome</keyword>
<protein>
    <submittedName>
        <fullName evidence="2">Uncharacterized protein</fullName>
    </submittedName>
</protein>
<evidence type="ECO:0000313" key="3">
    <source>
        <dbReference type="Proteomes" id="UP001301958"/>
    </source>
</evidence>
<evidence type="ECO:0000256" key="1">
    <source>
        <dbReference type="SAM" id="MobiDB-lite"/>
    </source>
</evidence>
<comment type="caution">
    <text evidence="2">The sequence shown here is derived from an EMBL/GenBank/DDBJ whole genome shotgun (WGS) entry which is preliminary data.</text>
</comment>
<feature type="compositionally biased region" description="Acidic residues" evidence="1">
    <location>
        <begin position="277"/>
        <end position="310"/>
    </location>
</feature>
<proteinExistence type="predicted"/>
<accession>A0AAN6YPE2</accession>
<feature type="region of interest" description="Disordered" evidence="1">
    <location>
        <begin position="173"/>
        <end position="196"/>
    </location>
</feature>
<reference evidence="2" key="2">
    <citation type="submission" date="2023-05" db="EMBL/GenBank/DDBJ databases">
        <authorList>
            <consortium name="Lawrence Berkeley National Laboratory"/>
            <person name="Steindorff A."/>
            <person name="Hensen N."/>
            <person name="Bonometti L."/>
            <person name="Westerberg I."/>
            <person name="Brannstrom I.O."/>
            <person name="Guillou S."/>
            <person name="Cros-Aarteil S."/>
            <person name="Calhoun S."/>
            <person name="Haridas S."/>
            <person name="Kuo A."/>
            <person name="Mondo S."/>
            <person name="Pangilinan J."/>
            <person name="Riley R."/>
            <person name="Labutti K."/>
            <person name="Andreopoulos B."/>
            <person name="Lipzen A."/>
            <person name="Chen C."/>
            <person name="Yanf M."/>
            <person name="Daum C."/>
            <person name="Ng V."/>
            <person name="Clum A."/>
            <person name="Ohm R."/>
            <person name="Martin F."/>
            <person name="Silar P."/>
            <person name="Natvig D."/>
            <person name="Lalanne C."/>
            <person name="Gautier V."/>
            <person name="Ament-Velasquez S.L."/>
            <person name="Kruys A."/>
            <person name="Hutchinson M.I."/>
            <person name="Powell A.J."/>
            <person name="Barry K."/>
            <person name="Miller A.N."/>
            <person name="Grigoriev I.V."/>
            <person name="Debuchy R."/>
            <person name="Gladieux P."/>
            <person name="Thoren M.H."/>
            <person name="Johannesson H."/>
        </authorList>
    </citation>
    <scope>NUCLEOTIDE SEQUENCE</scope>
    <source>
        <strain evidence="2">CBS 990.96</strain>
    </source>
</reference>
<evidence type="ECO:0000313" key="2">
    <source>
        <dbReference type="EMBL" id="KAK4221716.1"/>
    </source>
</evidence>
<dbReference type="AlphaFoldDB" id="A0AAN6YPE2"/>
<feature type="compositionally biased region" description="Basic residues" evidence="1">
    <location>
        <begin position="316"/>
        <end position="337"/>
    </location>
</feature>
<reference evidence="2" key="1">
    <citation type="journal article" date="2023" name="Mol. Phylogenet. Evol.">
        <title>Genome-scale phylogeny and comparative genomics of the fungal order Sordariales.</title>
        <authorList>
            <person name="Hensen N."/>
            <person name="Bonometti L."/>
            <person name="Westerberg I."/>
            <person name="Brannstrom I.O."/>
            <person name="Guillou S."/>
            <person name="Cros-Aarteil S."/>
            <person name="Calhoun S."/>
            <person name="Haridas S."/>
            <person name="Kuo A."/>
            <person name="Mondo S."/>
            <person name="Pangilinan J."/>
            <person name="Riley R."/>
            <person name="LaButti K."/>
            <person name="Andreopoulos B."/>
            <person name="Lipzen A."/>
            <person name="Chen C."/>
            <person name="Yan M."/>
            <person name="Daum C."/>
            <person name="Ng V."/>
            <person name="Clum A."/>
            <person name="Steindorff A."/>
            <person name="Ohm R.A."/>
            <person name="Martin F."/>
            <person name="Silar P."/>
            <person name="Natvig D.O."/>
            <person name="Lalanne C."/>
            <person name="Gautier V."/>
            <person name="Ament-Velasquez S.L."/>
            <person name="Kruys A."/>
            <person name="Hutchinson M.I."/>
            <person name="Powell A.J."/>
            <person name="Barry K."/>
            <person name="Miller A.N."/>
            <person name="Grigoriev I.V."/>
            <person name="Debuchy R."/>
            <person name="Gladieux P."/>
            <person name="Hiltunen Thoren M."/>
            <person name="Johannesson H."/>
        </authorList>
    </citation>
    <scope>NUCLEOTIDE SEQUENCE</scope>
    <source>
        <strain evidence="2">CBS 990.96</strain>
    </source>
</reference>
<dbReference type="Proteomes" id="UP001301958">
    <property type="component" value="Unassembled WGS sequence"/>
</dbReference>
<feature type="region of interest" description="Disordered" evidence="1">
    <location>
        <begin position="277"/>
        <end position="338"/>
    </location>
</feature>
<organism evidence="2 3">
    <name type="scientific">Podospora fimiseda</name>
    <dbReference type="NCBI Taxonomy" id="252190"/>
    <lineage>
        <taxon>Eukaryota</taxon>
        <taxon>Fungi</taxon>
        <taxon>Dikarya</taxon>
        <taxon>Ascomycota</taxon>
        <taxon>Pezizomycotina</taxon>
        <taxon>Sordariomycetes</taxon>
        <taxon>Sordariomycetidae</taxon>
        <taxon>Sordariales</taxon>
        <taxon>Podosporaceae</taxon>
        <taxon>Podospora</taxon>
    </lineage>
</organism>
<gene>
    <name evidence="2" type="ORF">QBC38DRAFT_521393</name>
</gene>
<dbReference type="EMBL" id="MU865522">
    <property type="protein sequence ID" value="KAK4221716.1"/>
    <property type="molecule type" value="Genomic_DNA"/>
</dbReference>
<name>A0AAN6YPE2_9PEZI</name>
<feature type="compositionally biased region" description="Basic and acidic residues" evidence="1">
    <location>
        <begin position="173"/>
        <end position="184"/>
    </location>
</feature>
<sequence>MSYYTRDEISRDGFRCSFGRFYAKAGVECVDSARLKAMVLPKMTRDGAKKLDQRDFVRGQFQHYGLDQIPEHIQELRAQMHREWLASRSDEDLSGTPEWILDKYFLDRSGEPDRNRTPTPVGVPFPASSSYRVSVFCEAVDRVSGLHRATGNSSKTRTVYLGWNSEAVDKAAKEHASKEAKAAQDEEEEREAERAAMHKEYLDSIKKQKSRSPVGEYIVDCDEVEGQWPDQVDDGLTISIFDTENPDIYQAEFDFGVIEGIMLLGPNERALEEYVSLEEAEDREDYDSEDYDSEDDEEDLEDEDNNEEEEQNNRVGSKRKASVVKRSRGRPPKKAKPAGKPIKYFVRLKSRETGEGVISPDAEKGSIKFKGSDFSAFTGEIDLSFVGRNVPFTARMVSGTASGGGKSWSDYSHAAYERARVCRWH</sequence>